<dbReference type="AlphaFoldDB" id="A0A0D0D7R0"/>
<dbReference type="Proteomes" id="UP000054538">
    <property type="component" value="Unassembled WGS sequence"/>
</dbReference>
<sequence length="61" mass="6883">GLDLQDIWLIIQWQYTPLLCTLLQHFGRGAWNPAVEATAVDFVESEYFDPKPGETSKNTSA</sequence>
<protein>
    <submittedName>
        <fullName evidence="1">Uncharacterized protein</fullName>
    </submittedName>
</protein>
<reference evidence="2" key="2">
    <citation type="submission" date="2015-01" db="EMBL/GenBank/DDBJ databases">
        <title>Evolutionary Origins and Diversification of the Mycorrhizal Mutualists.</title>
        <authorList>
            <consortium name="DOE Joint Genome Institute"/>
            <consortium name="Mycorrhizal Genomics Consortium"/>
            <person name="Kohler A."/>
            <person name="Kuo A."/>
            <person name="Nagy L.G."/>
            <person name="Floudas D."/>
            <person name="Copeland A."/>
            <person name="Barry K.W."/>
            <person name="Cichocki N."/>
            <person name="Veneault-Fourrey C."/>
            <person name="LaButti K."/>
            <person name="Lindquist E.A."/>
            <person name="Lipzen A."/>
            <person name="Lundell T."/>
            <person name="Morin E."/>
            <person name="Murat C."/>
            <person name="Riley R."/>
            <person name="Ohm R."/>
            <person name="Sun H."/>
            <person name="Tunlid A."/>
            <person name="Henrissat B."/>
            <person name="Grigoriev I.V."/>
            <person name="Hibbett D.S."/>
            <person name="Martin F."/>
        </authorList>
    </citation>
    <scope>NUCLEOTIDE SEQUENCE [LARGE SCALE GENOMIC DNA]</scope>
    <source>
        <strain evidence="2">Ve08.2h10</strain>
    </source>
</reference>
<gene>
    <name evidence="1" type="ORF">PAXRUDRAFT_179486</name>
</gene>
<dbReference type="InParanoid" id="A0A0D0D7R0"/>
<evidence type="ECO:0000313" key="1">
    <source>
        <dbReference type="EMBL" id="KIK73010.1"/>
    </source>
</evidence>
<organism evidence="1 2">
    <name type="scientific">Paxillus rubicundulus Ve08.2h10</name>
    <dbReference type="NCBI Taxonomy" id="930991"/>
    <lineage>
        <taxon>Eukaryota</taxon>
        <taxon>Fungi</taxon>
        <taxon>Dikarya</taxon>
        <taxon>Basidiomycota</taxon>
        <taxon>Agaricomycotina</taxon>
        <taxon>Agaricomycetes</taxon>
        <taxon>Agaricomycetidae</taxon>
        <taxon>Boletales</taxon>
        <taxon>Paxilineae</taxon>
        <taxon>Paxillaceae</taxon>
        <taxon>Paxillus</taxon>
    </lineage>
</organism>
<dbReference type="HOGENOM" id="CLU_203572_1_0_1"/>
<keyword evidence="2" id="KW-1185">Reference proteome</keyword>
<dbReference type="OrthoDB" id="10261556at2759"/>
<proteinExistence type="predicted"/>
<evidence type="ECO:0000313" key="2">
    <source>
        <dbReference type="Proteomes" id="UP000054538"/>
    </source>
</evidence>
<feature type="non-terminal residue" evidence="1">
    <location>
        <position position="1"/>
    </location>
</feature>
<name>A0A0D0D7R0_9AGAM</name>
<dbReference type="EMBL" id="KN830198">
    <property type="protein sequence ID" value="KIK73010.1"/>
    <property type="molecule type" value="Genomic_DNA"/>
</dbReference>
<reference evidence="1 2" key="1">
    <citation type="submission" date="2014-04" db="EMBL/GenBank/DDBJ databases">
        <authorList>
            <consortium name="DOE Joint Genome Institute"/>
            <person name="Kuo A."/>
            <person name="Kohler A."/>
            <person name="Jargeat P."/>
            <person name="Nagy L.G."/>
            <person name="Floudas D."/>
            <person name="Copeland A."/>
            <person name="Barry K.W."/>
            <person name="Cichocki N."/>
            <person name="Veneault-Fourrey C."/>
            <person name="LaButti K."/>
            <person name="Lindquist E.A."/>
            <person name="Lipzen A."/>
            <person name="Lundell T."/>
            <person name="Morin E."/>
            <person name="Murat C."/>
            <person name="Sun H."/>
            <person name="Tunlid A."/>
            <person name="Henrissat B."/>
            <person name="Grigoriev I.V."/>
            <person name="Hibbett D.S."/>
            <person name="Martin F."/>
            <person name="Nordberg H.P."/>
            <person name="Cantor M.N."/>
            <person name="Hua S.X."/>
        </authorList>
    </citation>
    <scope>NUCLEOTIDE SEQUENCE [LARGE SCALE GENOMIC DNA]</scope>
    <source>
        <strain evidence="1 2">Ve08.2h10</strain>
    </source>
</reference>
<accession>A0A0D0D7R0</accession>